<dbReference type="Pfam" id="PF13342">
    <property type="entry name" value="Toprim_Crpt"/>
    <property type="match status" value="2"/>
</dbReference>
<dbReference type="InterPro" id="IPR013497">
    <property type="entry name" value="Topo_IA_cen"/>
</dbReference>
<dbReference type="SMART" id="SM00493">
    <property type="entry name" value="TOPRIM"/>
    <property type="match status" value="1"/>
</dbReference>
<evidence type="ECO:0000313" key="11">
    <source>
        <dbReference type="EMBL" id="VAW39062.1"/>
    </source>
</evidence>
<evidence type="ECO:0000256" key="9">
    <source>
        <dbReference type="SAM" id="MobiDB-lite"/>
    </source>
</evidence>
<evidence type="ECO:0000256" key="3">
    <source>
        <dbReference type="ARBA" id="ARBA00012891"/>
    </source>
</evidence>
<dbReference type="InterPro" id="IPR013825">
    <property type="entry name" value="Topo_IA_cen_sub2"/>
</dbReference>
<evidence type="ECO:0000256" key="1">
    <source>
        <dbReference type="ARBA" id="ARBA00000213"/>
    </source>
</evidence>
<dbReference type="PRINTS" id="PR00417">
    <property type="entry name" value="PRTPISMRASEI"/>
</dbReference>
<dbReference type="CDD" id="cd03362">
    <property type="entry name" value="TOPRIM_TopoIA_TopoIII"/>
    <property type="match status" value="1"/>
</dbReference>
<dbReference type="InterPro" id="IPR003601">
    <property type="entry name" value="Topo_IA_2"/>
</dbReference>
<dbReference type="GO" id="GO:0006310">
    <property type="term" value="P:DNA recombination"/>
    <property type="evidence" value="ECO:0007669"/>
    <property type="project" value="TreeGrafter"/>
</dbReference>
<dbReference type="NCBIfam" id="NF005829">
    <property type="entry name" value="PRK07726.1"/>
    <property type="match status" value="1"/>
</dbReference>
<name>A0A3B0VJ56_9ZZZZ</name>
<dbReference type="InterPro" id="IPR013824">
    <property type="entry name" value="Topo_IA_cen_sub1"/>
</dbReference>
<gene>
    <name evidence="11" type="ORF">MNBD_DELTA04-1022</name>
</gene>
<reference evidence="11" key="1">
    <citation type="submission" date="2018-06" db="EMBL/GenBank/DDBJ databases">
        <authorList>
            <person name="Zhirakovskaya E."/>
        </authorList>
    </citation>
    <scope>NUCLEOTIDE SEQUENCE</scope>
</reference>
<dbReference type="NCBIfam" id="TIGR01056">
    <property type="entry name" value="topB"/>
    <property type="match status" value="1"/>
</dbReference>
<protein>
    <recommendedName>
        <fullName evidence="3">DNA topoisomerase</fullName>
        <ecNumber evidence="3">5.6.2.1</ecNumber>
    </recommendedName>
</protein>
<dbReference type="InterPro" id="IPR025589">
    <property type="entry name" value="Toprim_C_rpt"/>
</dbReference>
<dbReference type="SMART" id="SM00436">
    <property type="entry name" value="TOP1Bc"/>
    <property type="match status" value="1"/>
</dbReference>
<dbReference type="InterPro" id="IPR003602">
    <property type="entry name" value="Topo_IA_DNA-bd_dom"/>
</dbReference>
<keyword evidence="7" id="KW-0238">DNA-binding</keyword>
<dbReference type="Gene3D" id="1.10.290.10">
    <property type="entry name" value="Topoisomerase I, domain 4"/>
    <property type="match status" value="1"/>
</dbReference>
<evidence type="ECO:0000256" key="8">
    <source>
        <dbReference type="ARBA" id="ARBA00023235"/>
    </source>
</evidence>
<accession>A0A3B0VJ56</accession>
<dbReference type="PROSITE" id="PS00396">
    <property type="entry name" value="TOPO_IA_1"/>
    <property type="match status" value="1"/>
</dbReference>
<dbReference type="Pfam" id="PF01751">
    <property type="entry name" value="Toprim"/>
    <property type="match status" value="1"/>
</dbReference>
<proteinExistence type="inferred from homology"/>
<comment type="catalytic activity">
    <reaction evidence="1">
        <text>ATP-independent breakage of single-stranded DNA, followed by passage and rejoining.</text>
        <dbReference type="EC" id="5.6.2.1"/>
    </reaction>
</comment>
<dbReference type="GO" id="GO:0046872">
    <property type="term" value="F:metal ion binding"/>
    <property type="evidence" value="ECO:0007669"/>
    <property type="project" value="UniProtKB-KW"/>
</dbReference>
<dbReference type="NCBIfam" id="NF006032">
    <property type="entry name" value="PRK08173.1"/>
    <property type="match status" value="1"/>
</dbReference>
<dbReference type="Gene3D" id="3.40.50.140">
    <property type="match status" value="1"/>
</dbReference>
<keyword evidence="8 11" id="KW-0413">Isomerase</keyword>
<dbReference type="Gene3D" id="2.70.20.10">
    <property type="entry name" value="Topoisomerase I, domain 3"/>
    <property type="match status" value="1"/>
</dbReference>
<dbReference type="SMART" id="SM00437">
    <property type="entry name" value="TOP1Ac"/>
    <property type="match status" value="1"/>
</dbReference>
<dbReference type="PANTHER" id="PTHR11390:SF21">
    <property type="entry name" value="DNA TOPOISOMERASE 3-ALPHA"/>
    <property type="match status" value="1"/>
</dbReference>
<dbReference type="CDD" id="cd00186">
    <property type="entry name" value="TOP1Ac"/>
    <property type="match status" value="1"/>
</dbReference>
<dbReference type="GO" id="GO:0006265">
    <property type="term" value="P:DNA topological change"/>
    <property type="evidence" value="ECO:0007669"/>
    <property type="project" value="InterPro"/>
</dbReference>
<evidence type="ECO:0000259" key="10">
    <source>
        <dbReference type="PROSITE" id="PS52039"/>
    </source>
</evidence>
<dbReference type="InterPro" id="IPR013826">
    <property type="entry name" value="Topo_IA_cen_sub3"/>
</dbReference>
<sequence length="830" mass="94320">MGKTLIIAEKPSVAADIVKALPGKFTRTKTHYENDDYIVSHAIGHLVSIAYPEEIDPRFQKWNLENLPILPEEFPLAVLPATKSQYNALCKLIRRRDVSVIVNGCDAGREGELIFKYILKQASTGSVAGKTIRRLWLQSMTMGAIRDGLANLRDNSEMLPLEDTALCRSESDWLIGINATRALTSYNSRFGGFRKTPCGRVQTPTLSMIVKRENERRSFTPVTYWELHATFACNGHTYEGVWIDRDFKKDKSKPHGRQNRIWDSTRAEEISERCTGKEATVEETSKKTTQRSPLLFDLTALQREANGRFGFSAKNTLGIAQALYERHKLITYPRTDSRHLPGDYLPTVREVVTRQKGWQLGSFAEEALNKKYLRRDGRIFNNAKVSDHFAIIPTSNLPKNLSEAEFKIYLMIARRFLSVFFPPAVYHNTRRISTVEQEPFLTEGKILVEPGWKAIYGKNQEEKTLQPLPPEAKVLCREIDRQEYETKPPPRYNEATLLSAMEHSGKLIDDEELAEAMKEHGLGTPSTRAAIIEKLIKDKYMVREQRELVPTGKAFELLALLEAMKIEVLASPELTGEWEYKLNQILRGGMTREQFMAEIRQTTSKIVNQVKGFKDNEGQKQEAPFSPLDGVRYFETPTAYIAEDEKTMLRKVIGGRVMEQKEIVALLQGNTIGPMADFRSKQGKPFPASLRLKDGKVEFLFDSANQFDVEEIKKTTPLGISPVDQTPVFETPVAFMSESALNGDSKKGLRISKIILGRHIDRDYIIQLLEKGRTELINGFISKRKRPFDAYLLLDAKGKLSFEFPPRKPRGGSKKTANKPHEKNKKNTSR</sequence>
<feature type="region of interest" description="Disordered" evidence="9">
    <location>
        <begin position="801"/>
        <end position="830"/>
    </location>
</feature>
<dbReference type="InterPro" id="IPR034144">
    <property type="entry name" value="TOPRIM_TopoIII"/>
</dbReference>
<dbReference type="GO" id="GO:0003917">
    <property type="term" value="F:DNA topoisomerase type I (single strand cut, ATP-independent) activity"/>
    <property type="evidence" value="ECO:0007669"/>
    <property type="project" value="UniProtKB-EC"/>
</dbReference>
<evidence type="ECO:0000256" key="2">
    <source>
        <dbReference type="ARBA" id="ARBA00009446"/>
    </source>
</evidence>
<dbReference type="InterPro" id="IPR023405">
    <property type="entry name" value="Topo_IA_core_domain"/>
</dbReference>
<dbReference type="Pfam" id="PF01131">
    <property type="entry name" value="Topoisom_bac"/>
    <property type="match status" value="1"/>
</dbReference>
<dbReference type="PANTHER" id="PTHR11390">
    <property type="entry name" value="PROKARYOTIC DNA TOPOISOMERASE"/>
    <property type="match status" value="1"/>
</dbReference>
<dbReference type="InterPro" id="IPR005738">
    <property type="entry name" value="TopoIII"/>
</dbReference>
<feature type="domain" description="Topo IA-type catalytic" evidence="10">
    <location>
        <begin position="158"/>
        <end position="607"/>
    </location>
</feature>
<dbReference type="AlphaFoldDB" id="A0A3B0VJ56"/>
<keyword evidence="5" id="KW-0460">Magnesium</keyword>
<evidence type="ECO:0000256" key="5">
    <source>
        <dbReference type="ARBA" id="ARBA00022842"/>
    </source>
</evidence>
<dbReference type="InterPro" id="IPR023406">
    <property type="entry name" value="Topo_IA_AS"/>
</dbReference>
<dbReference type="GO" id="GO:0006281">
    <property type="term" value="P:DNA repair"/>
    <property type="evidence" value="ECO:0007669"/>
    <property type="project" value="TreeGrafter"/>
</dbReference>
<dbReference type="Gene3D" id="1.10.460.10">
    <property type="entry name" value="Topoisomerase I, domain 2"/>
    <property type="match status" value="1"/>
</dbReference>
<dbReference type="EC" id="5.6.2.1" evidence="3"/>
<organism evidence="11">
    <name type="scientific">hydrothermal vent metagenome</name>
    <dbReference type="NCBI Taxonomy" id="652676"/>
    <lineage>
        <taxon>unclassified sequences</taxon>
        <taxon>metagenomes</taxon>
        <taxon>ecological metagenomes</taxon>
    </lineage>
</organism>
<dbReference type="GO" id="GO:0003677">
    <property type="term" value="F:DNA binding"/>
    <property type="evidence" value="ECO:0007669"/>
    <property type="project" value="UniProtKB-KW"/>
</dbReference>
<dbReference type="PROSITE" id="PS52039">
    <property type="entry name" value="TOPO_IA_2"/>
    <property type="match status" value="1"/>
</dbReference>
<evidence type="ECO:0000256" key="7">
    <source>
        <dbReference type="ARBA" id="ARBA00023125"/>
    </source>
</evidence>
<keyword evidence="4" id="KW-0479">Metal-binding</keyword>
<comment type="similarity">
    <text evidence="2">Belongs to the type IA topoisomerase family.</text>
</comment>
<evidence type="ECO:0000256" key="4">
    <source>
        <dbReference type="ARBA" id="ARBA00022723"/>
    </source>
</evidence>
<dbReference type="GO" id="GO:0043597">
    <property type="term" value="C:cytoplasmic replication fork"/>
    <property type="evidence" value="ECO:0007669"/>
    <property type="project" value="TreeGrafter"/>
</dbReference>
<dbReference type="EMBL" id="UOEY01000067">
    <property type="protein sequence ID" value="VAW39062.1"/>
    <property type="molecule type" value="Genomic_DNA"/>
</dbReference>
<dbReference type="SUPFAM" id="SSF56712">
    <property type="entry name" value="Prokaryotic type I DNA topoisomerase"/>
    <property type="match status" value="1"/>
</dbReference>
<evidence type="ECO:0000256" key="6">
    <source>
        <dbReference type="ARBA" id="ARBA00023029"/>
    </source>
</evidence>
<dbReference type="InterPro" id="IPR006171">
    <property type="entry name" value="TOPRIM_dom"/>
</dbReference>
<keyword evidence="6" id="KW-0799">Topoisomerase</keyword>
<feature type="compositionally biased region" description="Basic residues" evidence="9">
    <location>
        <begin position="807"/>
        <end position="830"/>
    </location>
</feature>
<dbReference type="InterPro" id="IPR000380">
    <property type="entry name" value="Topo_IA"/>
</dbReference>